<feature type="transmembrane region" description="Helical" evidence="8">
    <location>
        <begin position="125"/>
        <end position="145"/>
    </location>
</feature>
<evidence type="ECO:0000256" key="6">
    <source>
        <dbReference type="ARBA" id="ARBA00023136"/>
    </source>
</evidence>
<feature type="signal peptide" evidence="9">
    <location>
        <begin position="1"/>
        <end position="30"/>
    </location>
</feature>
<organism evidence="11 12">
    <name type="scientific">Phialemonium thermophilum</name>
    <dbReference type="NCBI Taxonomy" id="223376"/>
    <lineage>
        <taxon>Eukaryota</taxon>
        <taxon>Fungi</taxon>
        <taxon>Dikarya</taxon>
        <taxon>Ascomycota</taxon>
        <taxon>Pezizomycotina</taxon>
        <taxon>Sordariomycetes</taxon>
        <taxon>Sordariomycetidae</taxon>
        <taxon>Cephalothecales</taxon>
        <taxon>Cephalothecaceae</taxon>
        <taxon>Phialemonium</taxon>
    </lineage>
</organism>
<keyword evidence="9" id="KW-0732">Signal</keyword>
<dbReference type="EMBL" id="JAZHXJ010000021">
    <property type="protein sequence ID" value="KAL1881487.1"/>
    <property type="molecule type" value="Genomic_DNA"/>
</dbReference>
<keyword evidence="12" id="KW-1185">Reference proteome</keyword>
<feature type="region of interest" description="Disordered" evidence="7">
    <location>
        <begin position="264"/>
        <end position="301"/>
    </location>
</feature>
<evidence type="ECO:0000256" key="1">
    <source>
        <dbReference type="ARBA" id="ARBA00004370"/>
    </source>
</evidence>
<evidence type="ECO:0000313" key="12">
    <source>
        <dbReference type="Proteomes" id="UP001586593"/>
    </source>
</evidence>
<gene>
    <name evidence="11" type="ORF">VTK73DRAFT_3549</name>
</gene>
<evidence type="ECO:0000256" key="8">
    <source>
        <dbReference type="SAM" id="Phobius"/>
    </source>
</evidence>
<dbReference type="InterPro" id="IPR006593">
    <property type="entry name" value="Cyt_b561/ferric_Rdtase_TM"/>
</dbReference>
<feature type="domain" description="Cytochrome b561" evidence="10">
    <location>
        <begin position="91"/>
        <end position="223"/>
    </location>
</feature>
<protein>
    <recommendedName>
        <fullName evidence="10">Cytochrome b561 domain-containing protein</fullName>
    </recommendedName>
</protein>
<feature type="transmembrane region" description="Helical" evidence="8">
    <location>
        <begin position="90"/>
        <end position="113"/>
    </location>
</feature>
<dbReference type="PANTHER" id="PTHR47797">
    <property type="entry name" value="DEHYDROGENASE, PUTATIVE (AFU_ORTHOLOGUE AFUA_8G05805)-RELATED"/>
    <property type="match status" value="1"/>
</dbReference>
<feature type="chain" id="PRO_5046421253" description="Cytochrome b561 domain-containing protein" evidence="9">
    <location>
        <begin position="31"/>
        <end position="301"/>
    </location>
</feature>
<evidence type="ECO:0000256" key="9">
    <source>
        <dbReference type="SAM" id="SignalP"/>
    </source>
</evidence>
<feature type="transmembrane region" description="Helical" evidence="8">
    <location>
        <begin position="210"/>
        <end position="228"/>
    </location>
</feature>
<dbReference type="CDD" id="cd08760">
    <property type="entry name" value="Cyt_b561_FRRS1_like"/>
    <property type="match status" value="1"/>
</dbReference>
<evidence type="ECO:0000256" key="5">
    <source>
        <dbReference type="ARBA" id="ARBA00022989"/>
    </source>
</evidence>
<evidence type="ECO:0000256" key="3">
    <source>
        <dbReference type="ARBA" id="ARBA00022692"/>
    </source>
</evidence>
<comment type="subcellular location">
    <subcellularLocation>
        <location evidence="1">Membrane</location>
    </subcellularLocation>
</comment>
<accession>A0ABR3Y128</accession>
<dbReference type="Gene3D" id="1.20.120.1770">
    <property type="match status" value="1"/>
</dbReference>
<keyword evidence="3 8" id="KW-0812">Transmembrane</keyword>
<keyword evidence="5 8" id="KW-1133">Transmembrane helix</keyword>
<evidence type="ECO:0000313" key="11">
    <source>
        <dbReference type="EMBL" id="KAL1881487.1"/>
    </source>
</evidence>
<proteinExistence type="predicted"/>
<keyword evidence="2" id="KW-0813">Transport</keyword>
<keyword evidence="4" id="KW-0249">Electron transport</keyword>
<sequence>MVWCGRQRDGSQAFFLGSVASLALIPSTTAQWSGPPGWGGSSSGGDSSGRGSGFGFGSGSGSGANGFGPQGFGGGFGPGFDIDKAIHYRAVHGILAALAFVVLFPVGAILMRIVPGRGAIWVHGIFQLVAYIIYVAAAALGFWMIREVQIPFSSGNLLSLSAVNYHPIIGIVVLVALLIQPFLGLIHHARFKRLRRRQVWSHLHLWNGRLMIPLGIINGGLGLGLAGASTKFKVAYSVVAAILVLTWALVAIWSELRRLAGSSRVPRGGQRETQRTRRRVTRSAARAKMTTEDSEGDIRYK</sequence>
<evidence type="ECO:0000256" key="4">
    <source>
        <dbReference type="ARBA" id="ARBA00022982"/>
    </source>
</evidence>
<feature type="transmembrane region" description="Helical" evidence="8">
    <location>
        <begin position="165"/>
        <end position="189"/>
    </location>
</feature>
<evidence type="ECO:0000256" key="7">
    <source>
        <dbReference type="SAM" id="MobiDB-lite"/>
    </source>
</evidence>
<evidence type="ECO:0000259" key="10">
    <source>
        <dbReference type="SMART" id="SM00665"/>
    </source>
</evidence>
<dbReference type="Proteomes" id="UP001586593">
    <property type="component" value="Unassembled WGS sequence"/>
</dbReference>
<feature type="transmembrane region" description="Helical" evidence="8">
    <location>
        <begin position="234"/>
        <end position="254"/>
    </location>
</feature>
<keyword evidence="6 8" id="KW-0472">Membrane</keyword>
<reference evidence="11 12" key="1">
    <citation type="journal article" date="2024" name="Commun. Biol.">
        <title>Comparative genomic analysis of thermophilic fungi reveals convergent evolutionary adaptations and gene losses.</title>
        <authorList>
            <person name="Steindorff A.S."/>
            <person name="Aguilar-Pontes M.V."/>
            <person name="Robinson A.J."/>
            <person name="Andreopoulos B."/>
            <person name="LaButti K."/>
            <person name="Kuo A."/>
            <person name="Mondo S."/>
            <person name="Riley R."/>
            <person name="Otillar R."/>
            <person name="Haridas S."/>
            <person name="Lipzen A."/>
            <person name="Grimwood J."/>
            <person name="Schmutz J."/>
            <person name="Clum A."/>
            <person name="Reid I.D."/>
            <person name="Moisan M.C."/>
            <person name="Butler G."/>
            <person name="Nguyen T.T.M."/>
            <person name="Dewar K."/>
            <person name="Conant G."/>
            <person name="Drula E."/>
            <person name="Henrissat B."/>
            <person name="Hansel C."/>
            <person name="Singer S."/>
            <person name="Hutchinson M.I."/>
            <person name="de Vries R.P."/>
            <person name="Natvig D.O."/>
            <person name="Powell A.J."/>
            <person name="Tsang A."/>
            <person name="Grigoriev I.V."/>
        </authorList>
    </citation>
    <scope>NUCLEOTIDE SEQUENCE [LARGE SCALE GENOMIC DNA]</scope>
    <source>
        <strain evidence="11 12">ATCC 24622</strain>
    </source>
</reference>
<comment type="caution">
    <text evidence="11">The sequence shown here is derived from an EMBL/GenBank/DDBJ whole genome shotgun (WGS) entry which is preliminary data.</text>
</comment>
<evidence type="ECO:0000256" key="2">
    <source>
        <dbReference type="ARBA" id="ARBA00022448"/>
    </source>
</evidence>
<dbReference type="PANTHER" id="PTHR47797:SF1">
    <property type="entry name" value="CYTOCHROME B561 DOMAIN-CONTAINING PROTEIN-RELATED"/>
    <property type="match status" value="1"/>
</dbReference>
<dbReference type="SMART" id="SM00665">
    <property type="entry name" value="B561"/>
    <property type="match status" value="1"/>
</dbReference>
<name>A0ABR3Y128_9PEZI</name>